<dbReference type="EMBL" id="CYPS01000042">
    <property type="protein sequence ID" value="CUH43739.1"/>
    <property type="molecule type" value="Genomic_DNA"/>
</dbReference>
<organism evidence="3 4">
    <name type="scientific">Ruegeria atlantica</name>
    <dbReference type="NCBI Taxonomy" id="81569"/>
    <lineage>
        <taxon>Bacteria</taxon>
        <taxon>Pseudomonadati</taxon>
        <taxon>Pseudomonadota</taxon>
        <taxon>Alphaproteobacteria</taxon>
        <taxon>Rhodobacterales</taxon>
        <taxon>Roseobacteraceae</taxon>
        <taxon>Ruegeria</taxon>
    </lineage>
</organism>
<evidence type="ECO:0000313" key="4">
    <source>
        <dbReference type="Proteomes" id="UP000050786"/>
    </source>
</evidence>
<keyword evidence="1" id="KW-1133">Transmembrane helix</keyword>
<evidence type="ECO:0000256" key="1">
    <source>
        <dbReference type="SAM" id="Phobius"/>
    </source>
</evidence>
<proteinExistence type="predicted"/>
<reference evidence="4" key="1">
    <citation type="submission" date="2015-09" db="EMBL/GenBank/DDBJ databases">
        <authorList>
            <person name="Rodrigo-Torres L."/>
            <person name="Arahal D.R."/>
        </authorList>
    </citation>
    <scope>NUCLEOTIDE SEQUENCE [LARGE SCALE GENOMIC DNA]</scope>
    <source>
        <strain evidence="4">CECT 4293</strain>
    </source>
</reference>
<gene>
    <name evidence="3" type="ORF">RUM4293_02634</name>
</gene>
<dbReference type="AlphaFoldDB" id="A0A0P1E7F9"/>
<feature type="chain" id="PRO_5006061316" description="Protein BatD" evidence="2">
    <location>
        <begin position="24"/>
        <end position="585"/>
    </location>
</feature>
<dbReference type="Proteomes" id="UP000050786">
    <property type="component" value="Unassembled WGS sequence"/>
</dbReference>
<protein>
    <recommendedName>
        <fullName evidence="5">Protein BatD</fullName>
    </recommendedName>
</protein>
<evidence type="ECO:0008006" key="5">
    <source>
        <dbReference type="Google" id="ProtNLM"/>
    </source>
</evidence>
<accession>A0A0P1E7F9</accession>
<name>A0A0P1E7F9_9RHOB</name>
<feature type="transmembrane region" description="Helical" evidence="1">
    <location>
        <begin position="383"/>
        <end position="402"/>
    </location>
</feature>
<evidence type="ECO:0000313" key="3">
    <source>
        <dbReference type="EMBL" id="CUH43739.1"/>
    </source>
</evidence>
<sequence length="585" mass="64256">MMPFKPLIILAVFLLLHPMPTQADLLPANGAETAANFAEISVLEDRVRVALEIDLDDVHGFLAKPAEGENLVSSLTERTGKAFEVHADGTALLPETYQLEVRPRKPRVTAFRPSYGLPSNDERSAQVVSVVLDYPFTDRPTEIEFKPPLTSDGIPTAAIGVIFDHLGVAVTDYRYLSRSEVFYPNWNDPWYSRFENPNLTRHHKSALMSFVSVEPREVRHEVIIRLRDLEGWVDLRLGETTDLDAAAMANIEQQAIDLFLSSNPLTIDGQPIVPSAAKVEQLSVGVNGLKVLENPLNTNRDTALLGIVLSYPRDKLPNEVSLKWDLFNEETETIPVQISDPAGAVPGQVTRDVPDISWKNYILNWSDPKTQPVRVAAVRSIPVPVWSLGLVIFAIFLGAFAWRNRSGQWQGWAVGALSICLAATALRTATVEMTFPTDTLANTEAAVEITEKIVSNLATARLETQGAQMSEVLSAFVTAEAVNDIGAEIRRGLSVTLPSGAAAQIESTEGLIVESVEPKTDGGSQLLARWNASVSGGHWGHLHRRTVAYRALLEVRQYEGAWFLTGLTILEARLNRQFTSEGGNS</sequence>
<feature type="signal peptide" evidence="2">
    <location>
        <begin position="1"/>
        <end position="23"/>
    </location>
</feature>
<evidence type="ECO:0000256" key="2">
    <source>
        <dbReference type="SAM" id="SignalP"/>
    </source>
</evidence>
<feature type="transmembrane region" description="Helical" evidence="1">
    <location>
        <begin position="409"/>
        <end position="426"/>
    </location>
</feature>
<keyword evidence="1" id="KW-0472">Membrane</keyword>
<keyword evidence="4" id="KW-1185">Reference proteome</keyword>
<keyword evidence="2" id="KW-0732">Signal</keyword>
<keyword evidence="1" id="KW-0812">Transmembrane</keyword>